<gene>
    <name evidence="2" type="ORF">C5L30_000352</name>
</gene>
<reference evidence="2 3" key="1">
    <citation type="journal article" date="2019" name="Appl. Microbiol. Biotechnol.">
        <title>Uncovering carbohydrate metabolism through a genotype-phenotype association study of 56 lactic acid bacteria genomes.</title>
        <authorList>
            <person name="Buron-Moles G."/>
            <person name="Chailyan A."/>
            <person name="Dolejs I."/>
            <person name="Forster J."/>
            <person name="Miks M.H."/>
        </authorList>
    </citation>
    <scope>NUCLEOTIDE SEQUENCE [LARGE SCALE GENOMIC DNA]</scope>
    <source>
        <strain evidence="2 3">ATCC 29644</strain>
    </source>
</reference>
<dbReference type="Gene3D" id="3.90.75.20">
    <property type="match status" value="1"/>
</dbReference>
<organism evidence="2 3">
    <name type="scientific">Companilactobacillus farciminis</name>
    <dbReference type="NCBI Taxonomy" id="1612"/>
    <lineage>
        <taxon>Bacteria</taxon>
        <taxon>Bacillati</taxon>
        <taxon>Bacillota</taxon>
        <taxon>Bacilli</taxon>
        <taxon>Lactobacillales</taxon>
        <taxon>Lactobacillaceae</taxon>
        <taxon>Companilactobacillus</taxon>
    </lineage>
</organism>
<evidence type="ECO:0000313" key="3">
    <source>
        <dbReference type="Proteomes" id="UP000295257"/>
    </source>
</evidence>
<dbReference type="Proteomes" id="UP000295257">
    <property type="component" value="Unassembled WGS sequence"/>
</dbReference>
<feature type="domain" description="NUMOD4" evidence="1">
    <location>
        <begin position="2"/>
        <end position="57"/>
    </location>
</feature>
<evidence type="ECO:0000313" key="2">
    <source>
        <dbReference type="EMBL" id="TDG74636.1"/>
    </source>
</evidence>
<dbReference type="AlphaFoldDB" id="A0A4R5NJ44"/>
<dbReference type="RefSeq" id="WP_010019136.1">
    <property type="nucleotide sequence ID" value="NZ_PUFN01000004.1"/>
</dbReference>
<sequence length="203" mass="24297">MEKWKFIENSKVFQISSLGHIRSIDHYVNNNGTKTIRRGRLLKPYKTKLGYFEINLYENNKVRHEYIHHLVATAFCNNDNNYQEIHHIDYNKFNNEYTNLLWCSREYNQIDMVEHYNKKVIANKCKTCGKHISKGASYCRKCFLESIQNNSEYSYKELKKLLYNYNGNFTQVSKLYNVSSTTIRRICKKQGIPSKSKFYKRVQ</sequence>
<dbReference type="InterPro" id="IPR044925">
    <property type="entry name" value="His-Me_finger_sf"/>
</dbReference>
<protein>
    <recommendedName>
        <fullName evidence="1">NUMOD4 domain-containing protein</fullName>
    </recommendedName>
</protein>
<dbReference type="OrthoDB" id="6631788at2"/>
<comment type="caution">
    <text evidence="2">The sequence shown here is derived from an EMBL/GenBank/DDBJ whole genome shotgun (WGS) entry which is preliminary data.</text>
</comment>
<evidence type="ECO:0000259" key="1">
    <source>
        <dbReference type="Pfam" id="PF07463"/>
    </source>
</evidence>
<dbReference type="InterPro" id="IPR010902">
    <property type="entry name" value="NUMOD4"/>
</dbReference>
<dbReference type="GO" id="GO:0016788">
    <property type="term" value="F:hydrolase activity, acting on ester bonds"/>
    <property type="evidence" value="ECO:0007669"/>
    <property type="project" value="InterPro"/>
</dbReference>
<keyword evidence="3" id="KW-1185">Reference proteome</keyword>
<dbReference type="EMBL" id="PUFN01000004">
    <property type="protein sequence ID" value="TDG74636.1"/>
    <property type="molecule type" value="Genomic_DNA"/>
</dbReference>
<proteinExistence type="predicted"/>
<dbReference type="SUPFAM" id="SSF54060">
    <property type="entry name" value="His-Me finger endonucleases"/>
    <property type="match status" value="1"/>
</dbReference>
<name>A0A4R5NJ44_9LACO</name>
<dbReference type="Pfam" id="PF07463">
    <property type="entry name" value="NUMOD4"/>
    <property type="match status" value="1"/>
</dbReference>
<accession>A0A4R5NJ44</accession>